<dbReference type="CDD" id="cd06462">
    <property type="entry name" value="Peptidase_S24_S26"/>
    <property type="match status" value="1"/>
</dbReference>
<evidence type="ECO:0000313" key="3">
    <source>
        <dbReference type="Proteomes" id="UP000189956"/>
    </source>
</evidence>
<name>A0A1T4JT08_PORCN</name>
<organism evidence="2 3">
    <name type="scientific">Porphyromonas cangingivalis</name>
    <dbReference type="NCBI Taxonomy" id="36874"/>
    <lineage>
        <taxon>Bacteria</taxon>
        <taxon>Pseudomonadati</taxon>
        <taxon>Bacteroidota</taxon>
        <taxon>Bacteroidia</taxon>
        <taxon>Bacteroidales</taxon>
        <taxon>Porphyromonadaceae</taxon>
        <taxon>Porphyromonas</taxon>
    </lineage>
</organism>
<evidence type="ECO:0000313" key="2">
    <source>
        <dbReference type="EMBL" id="SJZ33326.1"/>
    </source>
</evidence>
<dbReference type="Proteomes" id="UP000189956">
    <property type="component" value="Unassembled WGS sequence"/>
</dbReference>
<feature type="domain" description="Peptidase S24/S26A/S26B/S26C" evidence="1">
    <location>
        <begin position="193"/>
        <end position="321"/>
    </location>
</feature>
<dbReference type="EMBL" id="FUWL01000003">
    <property type="protein sequence ID" value="SJZ33326.1"/>
    <property type="molecule type" value="Genomic_DNA"/>
</dbReference>
<sequence length="335" mass="38651">MADRKEILGRKRRLAACYKHLKKQKLAGSYSDLGVAMGIPPVSVRVAFSKASDFISPKFISTFCSAYPFTFSEQWILTGEGEMLLPTGHAAASPFPERWQRVKHLLDLEGLTYTKMSALLGYPNNTTLYRIVKLHTRPQDETLERILNHFPKYNRDWLFNGRGEVLMTRIIPKSKQEDTVAFYDEYEEKAFPLISDPAAAGTLTNFSDYDPDEDERMVRIPVDRDYQGKYALFKVKGASMDDGTPFSLSDGDIVLARMIPQLYWQYKLHKNAWRYFIFVTRTEGIIIKSIAEHDPEEGTLLLRSLNPDYADITIHMEEIQAIYNVIELTRRSLRW</sequence>
<dbReference type="AlphaFoldDB" id="A0A1T4JT08"/>
<protein>
    <submittedName>
        <fullName evidence="2">Phage repressor protein C, contains Cro/C1-type HTH and peptisase s24 domains</fullName>
    </submittedName>
</protein>
<dbReference type="SUPFAM" id="SSF51306">
    <property type="entry name" value="LexA/Signal peptidase"/>
    <property type="match status" value="1"/>
</dbReference>
<proteinExistence type="predicted"/>
<evidence type="ECO:0000259" key="1">
    <source>
        <dbReference type="Pfam" id="PF00717"/>
    </source>
</evidence>
<dbReference type="Pfam" id="PF00717">
    <property type="entry name" value="Peptidase_S24"/>
    <property type="match status" value="1"/>
</dbReference>
<dbReference type="InterPro" id="IPR015927">
    <property type="entry name" value="Peptidase_S24_S26A/B/C"/>
</dbReference>
<dbReference type="RefSeq" id="WP_051522628.1">
    <property type="nucleotide sequence ID" value="NZ_FUWL01000003.1"/>
</dbReference>
<dbReference type="OrthoDB" id="3831186at2"/>
<dbReference type="Gene3D" id="2.10.109.10">
    <property type="entry name" value="Umud Fragment, subunit A"/>
    <property type="match status" value="1"/>
</dbReference>
<gene>
    <name evidence="2" type="ORF">SAMN02745205_00365</name>
</gene>
<reference evidence="2 3" key="1">
    <citation type="submission" date="2017-02" db="EMBL/GenBank/DDBJ databases">
        <authorList>
            <person name="Peterson S.W."/>
        </authorList>
    </citation>
    <scope>NUCLEOTIDE SEQUENCE [LARGE SCALE GENOMIC DNA]</scope>
    <source>
        <strain evidence="2 3">ATCC 700135</strain>
    </source>
</reference>
<accession>A0A1T4JT08</accession>
<dbReference type="InterPro" id="IPR036286">
    <property type="entry name" value="LexA/Signal_pep-like_sf"/>
</dbReference>